<keyword evidence="1" id="KW-0472">Membrane</keyword>
<sequence length="682" mass="77810">MYCKSLFIAILLAVTLTAIAQHKKPISEKTPAWVTVNTYDYSKTTLDAEAEDGYIDVAFEEQVAVELQTTYYRKAIKIISEAGIENTSEISLGFDPTFQQLYVHSLVIIRDGKTINKLAINKFEVIQQETELSRSLYNGALTALLILDDVRKGDIIEYSYSLKGFNPIFKGKFAENFSTSYSVPLYWIYYKMVYAKTRTIHIKNIGEQIKPITTTNGNTNSVEWKLNEVHALHIQDRTPAWFDPYSMIMVSEFSSWAALNQWAVALFPKNPAISAGLQKKITEIHDNNPTDETRVLATLRFVQDDVRYMGIEMGEHSHLPNNPNKIFDQRFGDCKDKAYLLCVMLNSMGISADPVLINTAYKKAIFDWLPSYYNFDHCTARVILNNKAYYLDATISYQRGYLQYIAFPDYQVGFVLTDTTTALTPIALQESGQVKAKEVFTIPDMSGKAKLVVNTEYSGSYADDVRSSLRNNSHYEIQKNFLNFYANFYDNISVADSMQIDDDEVNGILVTKEYYNVDKIWQLKNGVKKASFYAYLISSIIQKPKDAPRTMPFRITYPARYKEEITINLPEAWDIEESTTFANCAAFNLKANFTKGKKVVYLDFDYEALKDYADTEEAAAALEAITKFEDEMGYGLTYKDSEMVGDEDTKDNAASSGNIIYTILFITVFVLFIIYRTQKRNE</sequence>
<feature type="signal peptide" evidence="2">
    <location>
        <begin position="1"/>
        <end position="20"/>
    </location>
</feature>
<feature type="transmembrane region" description="Helical" evidence="1">
    <location>
        <begin position="659"/>
        <end position="675"/>
    </location>
</feature>
<reference evidence="5" key="1">
    <citation type="submission" date="2019-10" db="EMBL/GenBank/DDBJ databases">
        <title>Draft genome sequence of Panacibacter sp. KCS-6.</title>
        <authorList>
            <person name="Yim K.J."/>
        </authorList>
    </citation>
    <scope>NUCLEOTIDE SEQUENCE</scope>
    <source>
        <strain evidence="5">KCS-6</strain>
    </source>
</reference>
<feature type="domain" description="DUF3857" evidence="4">
    <location>
        <begin position="68"/>
        <end position="230"/>
    </location>
</feature>
<keyword evidence="1" id="KW-0812">Transmembrane</keyword>
<keyword evidence="1" id="KW-1133">Transmembrane helix</keyword>
<dbReference type="InterPro" id="IPR038765">
    <property type="entry name" value="Papain-like_cys_pep_sf"/>
</dbReference>
<feature type="chain" id="PRO_5035238696" evidence="2">
    <location>
        <begin position="21"/>
        <end position="682"/>
    </location>
</feature>
<dbReference type="RefSeq" id="WP_171607284.1">
    <property type="nucleotide sequence ID" value="NZ_WHPF01000005.1"/>
</dbReference>
<keyword evidence="2" id="KW-0732">Signal</keyword>
<dbReference type="InterPro" id="IPR024618">
    <property type="entry name" value="DUF3857"/>
</dbReference>
<evidence type="ECO:0000313" key="5">
    <source>
        <dbReference type="EMBL" id="NNV55358.1"/>
    </source>
</evidence>
<protein>
    <submittedName>
        <fullName evidence="5">DUF3857 domain-containing protein</fullName>
    </submittedName>
</protein>
<dbReference type="EMBL" id="WHPF01000005">
    <property type="protein sequence ID" value="NNV55358.1"/>
    <property type="molecule type" value="Genomic_DNA"/>
</dbReference>
<dbReference type="Proteomes" id="UP000598971">
    <property type="component" value="Unassembled WGS sequence"/>
</dbReference>
<dbReference type="Pfam" id="PF01841">
    <property type="entry name" value="Transglut_core"/>
    <property type="match status" value="1"/>
</dbReference>
<dbReference type="InterPro" id="IPR002931">
    <property type="entry name" value="Transglutaminase-like"/>
</dbReference>
<proteinExistence type="predicted"/>
<keyword evidence="6" id="KW-1185">Reference proteome</keyword>
<dbReference type="AlphaFoldDB" id="A0A8J8FEN3"/>
<dbReference type="SUPFAM" id="SSF54001">
    <property type="entry name" value="Cysteine proteinases"/>
    <property type="match status" value="1"/>
</dbReference>
<evidence type="ECO:0000256" key="1">
    <source>
        <dbReference type="SAM" id="Phobius"/>
    </source>
</evidence>
<evidence type="ECO:0000259" key="3">
    <source>
        <dbReference type="Pfam" id="PF01841"/>
    </source>
</evidence>
<dbReference type="Gene3D" id="2.60.40.3140">
    <property type="match status" value="1"/>
</dbReference>
<accession>A0A8J8FEN3</accession>
<dbReference type="Pfam" id="PF12969">
    <property type="entry name" value="DUF3857"/>
    <property type="match status" value="1"/>
</dbReference>
<evidence type="ECO:0000259" key="4">
    <source>
        <dbReference type="Pfam" id="PF12969"/>
    </source>
</evidence>
<dbReference type="Gene3D" id="3.10.620.30">
    <property type="match status" value="1"/>
</dbReference>
<gene>
    <name evidence="5" type="ORF">GD597_07810</name>
</gene>
<organism evidence="5 6">
    <name type="scientific">Limnovirga soli</name>
    <dbReference type="NCBI Taxonomy" id="2656915"/>
    <lineage>
        <taxon>Bacteria</taxon>
        <taxon>Pseudomonadati</taxon>
        <taxon>Bacteroidota</taxon>
        <taxon>Chitinophagia</taxon>
        <taxon>Chitinophagales</taxon>
        <taxon>Chitinophagaceae</taxon>
        <taxon>Limnovirga</taxon>
    </lineage>
</organism>
<name>A0A8J8FEN3_9BACT</name>
<comment type="caution">
    <text evidence="5">The sequence shown here is derived from an EMBL/GenBank/DDBJ whole genome shotgun (WGS) entry which is preliminary data.</text>
</comment>
<feature type="domain" description="Transglutaminase-like" evidence="3">
    <location>
        <begin position="283"/>
        <end position="361"/>
    </location>
</feature>
<evidence type="ECO:0000256" key="2">
    <source>
        <dbReference type="SAM" id="SignalP"/>
    </source>
</evidence>
<evidence type="ECO:0000313" key="6">
    <source>
        <dbReference type="Proteomes" id="UP000598971"/>
    </source>
</evidence>